<gene>
    <name evidence="2" type="ORF">FHG89_05355</name>
</gene>
<keyword evidence="3" id="KW-1185">Reference proteome</keyword>
<protein>
    <submittedName>
        <fullName evidence="2">Uncharacterized protein</fullName>
    </submittedName>
</protein>
<keyword evidence="1" id="KW-0812">Transmembrane</keyword>
<evidence type="ECO:0000313" key="3">
    <source>
        <dbReference type="Proteomes" id="UP000306145"/>
    </source>
</evidence>
<comment type="caution">
    <text evidence="2">The sequence shown here is derived from an EMBL/GenBank/DDBJ whole genome shotgun (WGS) entry which is preliminary data.</text>
</comment>
<proteinExistence type="predicted"/>
<feature type="transmembrane region" description="Helical" evidence="1">
    <location>
        <begin position="79"/>
        <end position="98"/>
    </location>
</feature>
<keyword evidence="1" id="KW-0472">Membrane</keyword>
<name>A0A5C4QXR9_9ACTN</name>
<evidence type="ECO:0000313" key="2">
    <source>
        <dbReference type="EMBL" id="TNH30835.1"/>
    </source>
</evidence>
<feature type="transmembrane region" description="Helical" evidence="1">
    <location>
        <begin position="144"/>
        <end position="164"/>
    </location>
</feature>
<dbReference type="RefSeq" id="WP_139583235.1">
    <property type="nucleotide sequence ID" value="NZ_VDFY01000095.1"/>
</dbReference>
<reference evidence="2 3" key="1">
    <citation type="submission" date="2019-06" db="EMBL/GenBank/DDBJ databases">
        <title>Micromonospora ordensis sp. nov., isolated from deep marine sediment.</title>
        <authorList>
            <person name="Veyisoglu A."/>
            <person name="Carro L."/>
            <person name="Klenk H.-P."/>
            <person name="Sahin N."/>
        </authorList>
    </citation>
    <scope>NUCLEOTIDE SEQUENCE [LARGE SCALE GENOMIC DNA]</scope>
    <source>
        <strain evidence="2 3">S2509</strain>
    </source>
</reference>
<dbReference type="OrthoDB" id="3403351at2"/>
<dbReference type="AlphaFoldDB" id="A0A5C4QXR9"/>
<accession>A0A5C4QXR9</accession>
<dbReference type="Proteomes" id="UP000306145">
    <property type="component" value="Unassembled WGS sequence"/>
</dbReference>
<keyword evidence="1" id="KW-1133">Transmembrane helix</keyword>
<sequence>MTSFLHRSGPVSRYGTAAGTGALAVLLLVGICGSPAYTAWAASQTDPDSGVAFYLRLLAWPSWRLDADGQAGGLFAADLRAVALVVLAVALLYLLPAAQVARVPGSVSQFFSGWAAYVLAGGLAAVLAALLGPDPSLLRALQEASAGAGYGFLSGWIIGTASLGGRA</sequence>
<feature type="transmembrane region" description="Helical" evidence="1">
    <location>
        <begin position="110"/>
        <end position="132"/>
    </location>
</feature>
<dbReference type="EMBL" id="VDFY01000095">
    <property type="protein sequence ID" value="TNH30835.1"/>
    <property type="molecule type" value="Genomic_DNA"/>
</dbReference>
<evidence type="ECO:0000256" key="1">
    <source>
        <dbReference type="SAM" id="Phobius"/>
    </source>
</evidence>
<organism evidence="2 3">
    <name type="scientific">Micromonospora orduensis</name>
    <dbReference type="NCBI Taxonomy" id="1420891"/>
    <lineage>
        <taxon>Bacteria</taxon>
        <taxon>Bacillati</taxon>
        <taxon>Actinomycetota</taxon>
        <taxon>Actinomycetes</taxon>
        <taxon>Micromonosporales</taxon>
        <taxon>Micromonosporaceae</taxon>
        <taxon>Micromonospora</taxon>
    </lineage>
</organism>